<organism evidence="1 2">
    <name type="scientific">Synchytrium endobioticum</name>
    <dbReference type="NCBI Taxonomy" id="286115"/>
    <lineage>
        <taxon>Eukaryota</taxon>
        <taxon>Fungi</taxon>
        <taxon>Fungi incertae sedis</taxon>
        <taxon>Chytridiomycota</taxon>
        <taxon>Chytridiomycota incertae sedis</taxon>
        <taxon>Chytridiomycetes</taxon>
        <taxon>Synchytriales</taxon>
        <taxon>Synchytriaceae</taxon>
        <taxon>Synchytrium</taxon>
    </lineage>
</organism>
<dbReference type="EMBL" id="QEAN01000322">
    <property type="protein sequence ID" value="TPX40208.1"/>
    <property type="molecule type" value="Genomic_DNA"/>
</dbReference>
<accession>A0A507CKH7</accession>
<gene>
    <name evidence="1" type="ORF">SeMB42_g06102</name>
</gene>
<evidence type="ECO:0000313" key="2">
    <source>
        <dbReference type="Proteomes" id="UP000317494"/>
    </source>
</evidence>
<reference evidence="1 2" key="1">
    <citation type="journal article" date="2019" name="Sci. Rep.">
        <title>Comparative genomics of chytrid fungi reveal insights into the obligate biotrophic and pathogenic lifestyle of Synchytrium endobioticum.</title>
        <authorList>
            <person name="van de Vossenberg B.T.L.H."/>
            <person name="Warris S."/>
            <person name="Nguyen H.D.T."/>
            <person name="van Gent-Pelzer M.P.E."/>
            <person name="Joly D.L."/>
            <person name="van de Geest H.C."/>
            <person name="Bonants P.J.M."/>
            <person name="Smith D.S."/>
            <person name="Levesque C.A."/>
            <person name="van der Lee T.A.J."/>
        </authorList>
    </citation>
    <scope>NUCLEOTIDE SEQUENCE [LARGE SCALE GENOMIC DNA]</scope>
    <source>
        <strain evidence="1 2">MB42</strain>
    </source>
</reference>
<sequence length="107" mass="11652">MPTPVAASLCRKSRSFTIRHLLYSDESNSNVALSYLWSCLQKRQVKGGLSGSSSGRKNAGAADHVDILGNHKVLEDILRIASGNGEDLDDAFWSNILEIARRIPRGA</sequence>
<evidence type="ECO:0000313" key="1">
    <source>
        <dbReference type="EMBL" id="TPX40208.1"/>
    </source>
</evidence>
<dbReference type="Proteomes" id="UP000317494">
    <property type="component" value="Unassembled WGS sequence"/>
</dbReference>
<protein>
    <submittedName>
        <fullName evidence="1">Uncharacterized protein</fullName>
    </submittedName>
</protein>
<comment type="caution">
    <text evidence="1">The sequence shown here is derived from an EMBL/GenBank/DDBJ whole genome shotgun (WGS) entry which is preliminary data.</text>
</comment>
<proteinExistence type="predicted"/>
<keyword evidence="2" id="KW-1185">Reference proteome</keyword>
<name>A0A507CKH7_9FUNG</name>
<dbReference type="AlphaFoldDB" id="A0A507CKH7"/>
<dbReference type="VEuPathDB" id="FungiDB:SeMB42_g06102"/>